<comment type="caution">
    <text evidence="2">The sequence shown here is derived from an EMBL/GenBank/DDBJ whole genome shotgun (WGS) entry which is preliminary data.</text>
</comment>
<gene>
    <name evidence="2" type="ORF">DVR12_20495</name>
</gene>
<dbReference type="OrthoDB" id="796581at2"/>
<dbReference type="Proteomes" id="UP000260644">
    <property type="component" value="Unassembled WGS sequence"/>
</dbReference>
<reference evidence="2 3" key="1">
    <citation type="submission" date="2018-07" db="EMBL/GenBank/DDBJ databases">
        <title>Chitinophaga K2CV101002-2 sp. nov., isolated from a monsoon evergreen broad-leaved forest soil.</title>
        <authorList>
            <person name="Lv Y."/>
        </authorList>
    </citation>
    <scope>NUCLEOTIDE SEQUENCE [LARGE SCALE GENOMIC DNA]</scope>
    <source>
        <strain evidence="2 3">GDMCC 1.1288</strain>
    </source>
</reference>
<protein>
    <submittedName>
        <fullName evidence="2">SMI1/KNR4 family protein</fullName>
    </submittedName>
</protein>
<accession>A0A3E1Y5T8</accession>
<sequence length="136" mass="16041">MKNTIIEILQQWQNEKIKLNPPASHDLIAKVEIEIGFSFPEEFEELYKQTNGFTDFNWRENMFSIWPLERILDEYNSSNDKDFIGFSDFLINSHNIGFLKSQPGVFKKYVINEYTLVSESFIESIKLINSNSDLIY</sequence>
<evidence type="ECO:0000313" key="2">
    <source>
        <dbReference type="EMBL" id="RFS20099.1"/>
    </source>
</evidence>
<dbReference type="InterPro" id="IPR037883">
    <property type="entry name" value="Knr4/Smi1-like_sf"/>
</dbReference>
<evidence type="ECO:0000259" key="1">
    <source>
        <dbReference type="SMART" id="SM00860"/>
    </source>
</evidence>
<evidence type="ECO:0000313" key="3">
    <source>
        <dbReference type="Proteomes" id="UP000260644"/>
    </source>
</evidence>
<dbReference type="RefSeq" id="WP_116977661.1">
    <property type="nucleotide sequence ID" value="NZ_QPMM01000011.1"/>
</dbReference>
<keyword evidence="3" id="KW-1185">Reference proteome</keyword>
<name>A0A3E1Y5T8_9BACT</name>
<dbReference type="Pfam" id="PF09346">
    <property type="entry name" value="SMI1_KNR4"/>
    <property type="match status" value="1"/>
</dbReference>
<dbReference type="SUPFAM" id="SSF160631">
    <property type="entry name" value="SMI1/KNR4-like"/>
    <property type="match status" value="1"/>
</dbReference>
<dbReference type="EMBL" id="QPMM01000011">
    <property type="protein sequence ID" value="RFS20099.1"/>
    <property type="molecule type" value="Genomic_DNA"/>
</dbReference>
<dbReference type="Gene3D" id="3.40.1580.10">
    <property type="entry name" value="SMI1/KNR4-like"/>
    <property type="match status" value="1"/>
</dbReference>
<organism evidence="2 3">
    <name type="scientific">Chitinophaga silvatica</name>
    <dbReference type="NCBI Taxonomy" id="2282649"/>
    <lineage>
        <taxon>Bacteria</taxon>
        <taxon>Pseudomonadati</taxon>
        <taxon>Bacteroidota</taxon>
        <taxon>Chitinophagia</taxon>
        <taxon>Chitinophagales</taxon>
        <taxon>Chitinophagaceae</taxon>
        <taxon>Chitinophaga</taxon>
    </lineage>
</organism>
<dbReference type="InterPro" id="IPR018958">
    <property type="entry name" value="Knr4/Smi1-like_dom"/>
</dbReference>
<dbReference type="AlphaFoldDB" id="A0A3E1Y5T8"/>
<feature type="domain" description="Knr4/Smi1-like" evidence="1">
    <location>
        <begin position="22"/>
        <end position="92"/>
    </location>
</feature>
<proteinExistence type="predicted"/>
<dbReference type="SMART" id="SM00860">
    <property type="entry name" value="SMI1_KNR4"/>
    <property type="match status" value="1"/>
</dbReference>